<dbReference type="HOGENOM" id="CLU_645398_0_0_4"/>
<gene>
    <name evidence="2" type="ORF">PG1C_05540</name>
</gene>
<dbReference type="Proteomes" id="UP000061603">
    <property type="component" value="Chromosome"/>
</dbReference>
<dbReference type="STRING" id="1565605.PG1C_05540"/>
<dbReference type="CDD" id="cd16329">
    <property type="entry name" value="LolA_like"/>
    <property type="match status" value="1"/>
</dbReference>
<dbReference type="EMBL" id="CP010554">
    <property type="protein sequence ID" value="AJP48069.1"/>
    <property type="molecule type" value="Genomic_DNA"/>
</dbReference>
<reference evidence="2 3" key="1">
    <citation type="journal article" date="2015" name="Genome Announc.">
        <title>Complete Genome Sequence of a Novel Bacterium within the Family Rhodocyclaceae That Degrades Polycyclic Aromatic Hydrocarbons.</title>
        <authorList>
            <person name="Singleton D.R."/>
            <person name="Dickey A.N."/>
            <person name="Scholl E.H."/>
            <person name="Wright F.A."/>
            <person name="Aitken M.D."/>
        </authorList>
    </citation>
    <scope>NUCLEOTIDE SEQUENCE [LARGE SCALE GENOMIC DNA]</scope>
    <source>
        <strain evidence="3">PG1-Ca6</strain>
    </source>
</reference>
<dbReference type="Gene3D" id="2.50.20.10">
    <property type="entry name" value="Lipoprotein localisation LolA/LolB/LppX"/>
    <property type="match status" value="1"/>
</dbReference>
<keyword evidence="3" id="KW-1185">Reference proteome</keyword>
<feature type="chain" id="PRO_5002189576" description="DUF1329 domain-containing protein" evidence="1">
    <location>
        <begin position="26"/>
        <end position="436"/>
    </location>
</feature>
<evidence type="ECO:0000313" key="3">
    <source>
        <dbReference type="Proteomes" id="UP000061603"/>
    </source>
</evidence>
<name>A0A0C5J8V1_9PROT</name>
<dbReference type="RefSeq" id="WP_202636425.1">
    <property type="nucleotide sequence ID" value="NZ_CP010554.1"/>
</dbReference>
<feature type="signal peptide" evidence="1">
    <location>
        <begin position="1"/>
        <end position="25"/>
    </location>
</feature>
<dbReference type="KEGG" id="rbu:PG1C_05540"/>
<dbReference type="PATRIC" id="fig|1565605.3.peg.1162"/>
<dbReference type="InterPro" id="IPR010752">
    <property type="entry name" value="DUF1329"/>
</dbReference>
<organism evidence="2 3">
    <name type="scientific">Rugosibacter aromaticivorans</name>
    <dbReference type="NCBI Taxonomy" id="1565605"/>
    <lineage>
        <taxon>Bacteria</taxon>
        <taxon>Pseudomonadati</taxon>
        <taxon>Pseudomonadota</taxon>
        <taxon>Betaproteobacteria</taxon>
        <taxon>Nitrosomonadales</taxon>
        <taxon>Sterolibacteriaceae</taxon>
        <taxon>Rugosibacter</taxon>
    </lineage>
</organism>
<keyword evidence="1" id="KW-0732">Signal</keyword>
<evidence type="ECO:0008006" key="4">
    <source>
        <dbReference type="Google" id="ProtNLM"/>
    </source>
</evidence>
<evidence type="ECO:0000256" key="1">
    <source>
        <dbReference type="SAM" id="SignalP"/>
    </source>
</evidence>
<sequence>MKTLPRCFFVVTASSLLGFASLAHAATDADVLKSFSPYSTGMPSFAGLTSGMKINKDNVDRFKEVLDAGTFMMVKNGWYEIKTTPTTSFDVVPKYVEATRANLNKTRLGEKPGEIIAYVGGRPFPEEPQESDPRAGEKIAWNFRYGVGETFTIRPVQWKYRDLMSGKVERSLLVNVHALKFKYRVETPPTPEIQPNPSNLLNATYLMVNEPMDLKNTQLLIQRYDNDLKLDDAYMYFGFQRRVRRLSTGQTTDAFLGSDTMIEDFGGYNARVSETKWTFNGTRNLLLPFYNHNDLALSDEYKDPTGFRYVAFTGQGGCFPDVRWQLRKVYVVTGVPLLPSHPVSRRVFLFDAQTNTIAVSLIYDRKGELWKVGLLGKTHPDFQMASNKGAGVPIDDSGTMIDVQAKRCSTGQFKSFIDPKLNPPSFFQVQQLRSGD</sequence>
<dbReference type="Pfam" id="PF07044">
    <property type="entry name" value="DUF1329"/>
    <property type="match status" value="1"/>
</dbReference>
<proteinExistence type="predicted"/>
<accession>A0A0C5J8V1</accession>
<dbReference type="AlphaFoldDB" id="A0A0C5J8V1"/>
<evidence type="ECO:0000313" key="2">
    <source>
        <dbReference type="EMBL" id="AJP48069.1"/>
    </source>
</evidence>
<protein>
    <recommendedName>
        <fullName evidence="4">DUF1329 domain-containing protein</fullName>
    </recommendedName>
</protein>